<feature type="region of interest" description="Disordered" evidence="5">
    <location>
        <begin position="1"/>
        <end position="21"/>
    </location>
</feature>
<evidence type="ECO:0000256" key="4">
    <source>
        <dbReference type="ARBA" id="ARBA00022825"/>
    </source>
</evidence>
<dbReference type="GO" id="GO:0006508">
    <property type="term" value="P:proteolysis"/>
    <property type="evidence" value="ECO:0007669"/>
    <property type="project" value="UniProtKB-KW"/>
</dbReference>
<protein>
    <submittedName>
        <fullName evidence="8">Oligopeptidase B</fullName>
        <ecNumber evidence="8">3.4.21.83</ecNumber>
    </submittedName>
</protein>
<dbReference type="Proteomes" id="UP000001962">
    <property type="component" value="Chromosome"/>
</dbReference>
<dbReference type="EMBL" id="CP000453">
    <property type="protein sequence ID" value="ABI56924.1"/>
    <property type="molecule type" value="Genomic_DNA"/>
</dbReference>
<accession>Q0A8B3</accession>
<dbReference type="InterPro" id="IPR051543">
    <property type="entry name" value="Serine_Peptidase_S9A"/>
</dbReference>
<dbReference type="Gene3D" id="2.130.10.120">
    <property type="entry name" value="Prolyl oligopeptidase, N-terminal domain"/>
    <property type="match status" value="1"/>
</dbReference>
<evidence type="ECO:0000256" key="1">
    <source>
        <dbReference type="ARBA" id="ARBA00005228"/>
    </source>
</evidence>
<dbReference type="PANTHER" id="PTHR11757:SF19">
    <property type="entry name" value="PROLYL ENDOPEPTIDASE-LIKE"/>
    <property type="match status" value="1"/>
</dbReference>
<gene>
    <name evidence="8" type="ordered locus">Mlg_1577</name>
</gene>
<feature type="domain" description="Peptidase S9 prolyl oligopeptidase catalytic" evidence="6">
    <location>
        <begin position="480"/>
        <end position="694"/>
    </location>
</feature>
<dbReference type="PANTHER" id="PTHR11757">
    <property type="entry name" value="PROTEASE FAMILY S9A OLIGOPEPTIDASE"/>
    <property type="match status" value="1"/>
</dbReference>
<feature type="compositionally biased region" description="Basic and acidic residues" evidence="5">
    <location>
        <begin position="1"/>
        <end position="13"/>
    </location>
</feature>
<keyword evidence="2" id="KW-0645">Protease</keyword>
<dbReference type="SUPFAM" id="SSF53474">
    <property type="entry name" value="alpha/beta-Hydrolases"/>
    <property type="match status" value="1"/>
</dbReference>
<dbReference type="MEROPS" id="S09.010"/>
<dbReference type="KEGG" id="aeh:Mlg_1577"/>
<dbReference type="HOGENOM" id="CLU_011290_0_1_6"/>
<evidence type="ECO:0000256" key="3">
    <source>
        <dbReference type="ARBA" id="ARBA00022801"/>
    </source>
</evidence>
<dbReference type="InterPro" id="IPR001375">
    <property type="entry name" value="Peptidase_S9_cat"/>
</dbReference>
<keyword evidence="4" id="KW-0720">Serine protease</keyword>
<organism evidence="8 9">
    <name type="scientific">Alkalilimnicola ehrlichii (strain ATCC BAA-1101 / DSM 17681 / MLHE-1)</name>
    <dbReference type="NCBI Taxonomy" id="187272"/>
    <lineage>
        <taxon>Bacteria</taxon>
        <taxon>Pseudomonadati</taxon>
        <taxon>Pseudomonadota</taxon>
        <taxon>Gammaproteobacteria</taxon>
        <taxon>Chromatiales</taxon>
        <taxon>Ectothiorhodospiraceae</taxon>
        <taxon>Alkalilimnicola</taxon>
    </lineage>
</organism>
<keyword evidence="9" id="KW-1185">Reference proteome</keyword>
<evidence type="ECO:0000313" key="9">
    <source>
        <dbReference type="Proteomes" id="UP000001962"/>
    </source>
</evidence>
<keyword evidence="3 8" id="KW-0378">Hydrolase</keyword>
<proteinExistence type="inferred from homology"/>
<dbReference type="PRINTS" id="PR00862">
    <property type="entry name" value="PROLIGOPTASE"/>
</dbReference>
<dbReference type="Gene3D" id="3.40.50.1820">
    <property type="entry name" value="alpha/beta hydrolase"/>
    <property type="match status" value="1"/>
</dbReference>
<evidence type="ECO:0000256" key="5">
    <source>
        <dbReference type="SAM" id="MobiDB-lite"/>
    </source>
</evidence>
<dbReference type="GO" id="GO:0004252">
    <property type="term" value="F:serine-type endopeptidase activity"/>
    <property type="evidence" value="ECO:0007669"/>
    <property type="project" value="UniProtKB-EC"/>
</dbReference>
<dbReference type="InterPro" id="IPR029058">
    <property type="entry name" value="AB_hydrolase_fold"/>
</dbReference>
<dbReference type="EC" id="3.4.21.83" evidence="8"/>
<evidence type="ECO:0000259" key="6">
    <source>
        <dbReference type="Pfam" id="PF00326"/>
    </source>
</evidence>
<evidence type="ECO:0000259" key="7">
    <source>
        <dbReference type="Pfam" id="PF02897"/>
    </source>
</evidence>
<evidence type="ECO:0000313" key="8">
    <source>
        <dbReference type="EMBL" id="ABI56924.1"/>
    </source>
</evidence>
<dbReference type="Pfam" id="PF02897">
    <property type="entry name" value="Peptidase_S9_N"/>
    <property type="match status" value="1"/>
</dbReference>
<reference evidence="9" key="1">
    <citation type="submission" date="2006-08" db="EMBL/GenBank/DDBJ databases">
        <title>Complete sequence of Alkalilimnicola ehrilichei MLHE-1.</title>
        <authorList>
            <person name="Copeland A."/>
            <person name="Lucas S."/>
            <person name="Lapidus A."/>
            <person name="Barry K."/>
            <person name="Detter J.C."/>
            <person name="Glavina del Rio T."/>
            <person name="Hammon N."/>
            <person name="Israni S."/>
            <person name="Dalin E."/>
            <person name="Tice H."/>
            <person name="Pitluck S."/>
            <person name="Sims D."/>
            <person name="Brettin T."/>
            <person name="Bruce D."/>
            <person name="Han C."/>
            <person name="Tapia R."/>
            <person name="Gilna P."/>
            <person name="Schmutz J."/>
            <person name="Larimer F."/>
            <person name="Land M."/>
            <person name="Hauser L."/>
            <person name="Kyrpides N."/>
            <person name="Mikhailova N."/>
            <person name="Oremland R.S."/>
            <person name="Hoeft S.E."/>
            <person name="Switzer-Blum J."/>
            <person name="Kulp T."/>
            <person name="King G."/>
            <person name="Tabita R."/>
            <person name="Witte B."/>
            <person name="Santini J.M."/>
            <person name="Basu P."/>
            <person name="Hollibaugh J.T."/>
            <person name="Xie G."/>
            <person name="Stolz J.F."/>
            <person name="Richardson P."/>
        </authorList>
    </citation>
    <scope>NUCLEOTIDE SEQUENCE [LARGE SCALE GENOMIC DNA]</scope>
    <source>
        <strain evidence="9">ATCC BAA-1101 / DSM 17681 / MLHE-1</strain>
    </source>
</reference>
<dbReference type="SUPFAM" id="SSF50993">
    <property type="entry name" value="Peptidase/esterase 'gauge' domain"/>
    <property type="match status" value="1"/>
</dbReference>
<dbReference type="ESTHER" id="9gamm-q351p3">
    <property type="family name" value="S9N_PREPL_Peptidase_S9"/>
</dbReference>
<dbReference type="InterPro" id="IPR002470">
    <property type="entry name" value="Peptidase_S9A"/>
</dbReference>
<evidence type="ECO:0000256" key="2">
    <source>
        <dbReference type="ARBA" id="ARBA00022670"/>
    </source>
</evidence>
<dbReference type="OrthoDB" id="9801421at2"/>
<name>Q0A8B3_ALKEH</name>
<sequence>MNERSPLDKAPVKDRRHGHRREDPWAWLRDPEWREAMADPAHLHPEIRAWLETENRHTERVLGPLQPLHERLVAELRGRLAEDDRGVPLPDGPWAYYWRFRPGAEHSLICRRPREDADDRREQVLLDADARADGCSYYDLAAWGHSPDHRYLAFSEDLTGSETLQIRFLDTETGELLPDCLENVRGDFEWAADSRTLLWIEGDEEHRPRRVRRHRLGEDVGGDRPGPVVYEEADPGYFLSLGRTQSGRFLLIDCHGHGSNEQWVIPAGDPDQPPRCLIPRAPEQEYAALDHDQRWILLTNCEAEDFRIVAAPLDAPADTGRWTDLVPHRPGRLIRDLHVLQDWLIWSEMADAQPAIYYRPWADGATRRLDFGDEPCDLGLVAGYEYRTDTLRTVWSSLTTPTEVHDHDLREASRVLRKRQPIPSGHDPAAYTANRTYATAPDGERVPISLVHRADLQPDPGTPLLLYAYGAYGMTSEAAFSPHRLSLLDRGFVFAIAHVRGGKERGQRWYRQGRREHKQNTFSDTIACAEALIDQGYTGAGRLALFGGSAGGLLVGAVLNQRPELFHAAVAAVPFVDVLNTMLDPSLPLTPPEWPEWGNPVEDEAAYHRILSWSPYDNVAPRRYPHLLVTAGVSDPRVTYWEPAKWVARLREVWPQDRLLLLDTNMSAGHGGPGGRFEYLQEVARRYVFLLHVYGLAEAEGPYDTQGQDG</sequence>
<dbReference type="InterPro" id="IPR023302">
    <property type="entry name" value="Pept_S9A_N"/>
</dbReference>
<comment type="similarity">
    <text evidence="1">Belongs to the peptidase S9A family.</text>
</comment>
<feature type="domain" description="Peptidase S9A N-terminal" evidence="7">
    <location>
        <begin position="12"/>
        <end position="418"/>
    </location>
</feature>
<dbReference type="Pfam" id="PF00326">
    <property type="entry name" value="Peptidase_S9"/>
    <property type="match status" value="1"/>
</dbReference>
<dbReference type="AlphaFoldDB" id="Q0A8B3"/>
<dbReference type="eggNOG" id="COG1770">
    <property type="taxonomic scope" value="Bacteria"/>
</dbReference>